<dbReference type="PANTHER" id="PTHR12992">
    <property type="entry name" value="NUDIX HYDROLASE"/>
    <property type="match status" value="1"/>
</dbReference>
<dbReference type="EMBL" id="JAGDYL010000018">
    <property type="protein sequence ID" value="MBO1805751.1"/>
    <property type="molecule type" value="Genomic_DNA"/>
</dbReference>
<dbReference type="InterPro" id="IPR000086">
    <property type="entry name" value="NUDIX_hydrolase_dom"/>
</dbReference>
<dbReference type="SUPFAM" id="SSF55811">
    <property type="entry name" value="Nudix"/>
    <property type="match status" value="1"/>
</dbReference>
<dbReference type="AlphaFoldDB" id="A0A939LWJ4"/>
<protein>
    <submittedName>
        <fullName evidence="9">CoA pyrophosphatase</fullName>
    </submittedName>
</protein>
<evidence type="ECO:0000256" key="5">
    <source>
        <dbReference type="ARBA" id="ARBA00022801"/>
    </source>
</evidence>
<organism evidence="9 10">
    <name type="scientific">Leucobacter ruminantium</name>
    <dbReference type="NCBI Taxonomy" id="1289170"/>
    <lineage>
        <taxon>Bacteria</taxon>
        <taxon>Bacillati</taxon>
        <taxon>Actinomycetota</taxon>
        <taxon>Actinomycetes</taxon>
        <taxon>Micrococcales</taxon>
        <taxon>Microbacteriaceae</taxon>
        <taxon>Leucobacter</taxon>
    </lineage>
</organism>
<evidence type="ECO:0000256" key="7">
    <source>
        <dbReference type="ARBA" id="ARBA00023211"/>
    </source>
</evidence>
<comment type="caution">
    <text evidence="9">The sequence shown here is derived from an EMBL/GenBank/DDBJ whole genome shotgun (WGS) entry which is preliminary data.</text>
</comment>
<dbReference type="Gene3D" id="3.90.79.10">
    <property type="entry name" value="Nucleoside Triphosphate Pyrophosphohydrolase"/>
    <property type="match status" value="1"/>
</dbReference>
<dbReference type="GO" id="GO:0000287">
    <property type="term" value="F:magnesium ion binding"/>
    <property type="evidence" value="ECO:0007669"/>
    <property type="project" value="InterPro"/>
</dbReference>
<proteinExistence type="inferred from homology"/>
<reference evidence="9" key="1">
    <citation type="submission" date="2021-03" db="EMBL/GenBank/DDBJ databases">
        <title>Leucobacter chromiisoli sp. nov., isolated from chromium-containing soil of chemical plant.</title>
        <authorList>
            <person name="Xu Z."/>
        </authorList>
    </citation>
    <scope>NUCLEOTIDE SEQUENCE</scope>
    <source>
        <strain evidence="9">A2</strain>
    </source>
</reference>
<dbReference type="GO" id="GO:0030145">
    <property type="term" value="F:manganese ion binding"/>
    <property type="evidence" value="ECO:0007669"/>
    <property type="project" value="InterPro"/>
</dbReference>
<dbReference type="GO" id="GO:0010945">
    <property type="term" value="F:coenzyme A diphosphatase activity"/>
    <property type="evidence" value="ECO:0007669"/>
    <property type="project" value="InterPro"/>
</dbReference>
<accession>A0A939LWJ4</accession>
<evidence type="ECO:0000256" key="1">
    <source>
        <dbReference type="ARBA" id="ARBA00001936"/>
    </source>
</evidence>
<dbReference type="PROSITE" id="PS51462">
    <property type="entry name" value="NUDIX"/>
    <property type="match status" value="1"/>
</dbReference>
<gene>
    <name evidence="9" type="ORF">J4H91_10545</name>
</gene>
<feature type="domain" description="Nudix hydrolase" evidence="8">
    <location>
        <begin position="51"/>
        <end position="186"/>
    </location>
</feature>
<keyword evidence="6" id="KW-0460">Magnesium</keyword>
<dbReference type="PROSITE" id="PS01293">
    <property type="entry name" value="NUDIX_COA"/>
    <property type="match status" value="1"/>
</dbReference>
<evidence type="ECO:0000313" key="9">
    <source>
        <dbReference type="EMBL" id="MBO1805751.1"/>
    </source>
</evidence>
<evidence type="ECO:0000256" key="3">
    <source>
        <dbReference type="ARBA" id="ARBA00006506"/>
    </source>
</evidence>
<dbReference type="InterPro" id="IPR045121">
    <property type="entry name" value="CoAse"/>
</dbReference>
<dbReference type="GO" id="GO:0009132">
    <property type="term" value="P:nucleoside diphosphate metabolic process"/>
    <property type="evidence" value="ECO:0007669"/>
    <property type="project" value="InterPro"/>
</dbReference>
<evidence type="ECO:0000313" key="10">
    <source>
        <dbReference type="Proteomes" id="UP000664398"/>
    </source>
</evidence>
<dbReference type="CDD" id="cd03426">
    <property type="entry name" value="NUDIX_CoAse_Nudt7"/>
    <property type="match status" value="1"/>
</dbReference>
<dbReference type="InterPro" id="IPR015797">
    <property type="entry name" value="NUDIX_hydrolase-like_dom_sf"/>
</dbReference>
<evidence type="ECO:0000256" key="4">
    <source>
        <dbReference type="ARBA" id="ARBA00022723"/>
    </source>
</evidence>
<evidence type="ECO:0000259" key="8">
    <source>
        <dbReference type="PROSITE" id="PS51462"/>
    </source>
</evidence>
<dbReference type="InterPro" id="IPR000059">
    <property type="entry name" value="NUDIX_hydrolase_NudL_CS"/>
</dbReference>
<dbReference type="PANTHER" id="PTHR12992:SF11">
    <property type="entry name" value="MITOCHONDRIAL COENZYME A DIPHOSPHATASE NUDT8"/>
    <property type="match status" value="1"/>
</dbReference>
<comment type="cofactor">
    <cofactor evidence="2">
        <name>Mg(2+)</name>
        <dbReference type="ChEBI" id="CHEBI:18420"/>
    </cofactor>
</comment>
<keyword evidence="4" id="KW-0479">Metal-binding</keyword>
<keyword evidence="5" id="KW-0378">Hydrolase</keyword>
<name>A0A939LWJ4_9MICO</name>
<dbReference type="Proteomes" id="UP000664398">
    <property type="component" value="Unassembled WGS sequence"/>
</dbReference>
<keyword evidence="10" id="KW-1185">Reference proteome</keyword>
<dbReference type="Pfam" id="PF00293">
    <property type="entry name" value="NUDIX"/>
    <property type="match status" value="1"/>
</dbReference>
<sequence>MGGSVEDVQRDLSALMAREVALEFEPQGPLADRPLRRSSVLILFGALDRVPARRASEAPLEAPVPPELDLLLTRRADGMRHHPGQIAFPGGGAEPSDGGDPARTALREAWEETGLDPSGVEVLGSLPEVHIPVSNNLVTPVIGWWRLPSEVAADHSESVDVFRVPVAELLDPARRGTSVLERGPLVHRGAAFRLDDRFGGHVVWGFTGILLATLFDRLGWAVPWDREHTFAVQP</sequence>
<comment type="cofactor">
    <cofactor evidence="1">
        <name>Mn(2+)</name>
        <dbReference type="ChEBI" id="CHEBI:29035"/>
    </cofactor>
</comment>
<evidence type="ECO:0000256" key="6">
    <source>
        <dbReference type="ARBA" id="ARBA00022842"/>
    </source>
</evidence>
<evidence type="ECO:0000256" key="2">
    <source>
        <dbReference type="ARBA" id="ARBA00001946"/>
    </source>
</evidence>
<keyword evidence="7" id="KW-0464">Manganese</keyword>
<dbReference type="RefSeq" id="WP_208046220.1">
    <property type="nucleotide sequence ID" value="NZ_JAGDYL010000018.1"/>
</dbReference>
<comment type="similarity">
    <text evidence="3">Belongs to the Nudix hydrolase family. PCD1 subfamily.</text>
</comment>